<proteinExistence type="predicted"/>
<evidence type="ECO:0000313" key="3">
    <source>
        <dbReference type="Proteomes" id="UP000427071"/>
    </source>
</evidence>
<dbReference type="InterPro" id="IPR009061">
    <property type="entry name" value="DNA-bd_dom_put_sf"/>
</dbReference>
<keyword evidence="3" id="KW-1185">Reference proteome</keyword>
<evidence type="ECO:0000313" key="2">
    <source>
        <dbReference type="EMBL" id="QGU03129.1"/>
    </source>
</evidence>
<organism evidence="2 3">
    <name type="scientific">Corynebacterium kalinowskii</name>
    <dbReference type="NCBI Taxonomy" id="2675216"/>
    <lineage>
        <taxon>Bacteria</taxon>
        <taxon>Bacillati</taxon>
        <taxon>Actinomycetota</taxon>
        <taxon>Actinomycetes</taxon>
        <taxon>Mycobacteriales</taxon>
        <taxon>Corynebacteriaceae</taxon>
        <taxon>Corynebacterium</taxon>
    </lineage>
</organism>
<dbReference type="EMBL" id="CP046452">
    <property type="protein sequence ID" value="QGU03129.1"/>
    <property type="molecule type" value="Genomic_DNA"/>
</dbReference>
<dbReference type="KEGG" id="ckw:CKALI_11425"/>
<protein>
    <submittedName>
        <fullName evidence="2">Helix-turn-helix domain protein</fullName>
    </submittedName>
</protein>
<evidence type="ECO:0000259" key="1">
    <source>
        <dbReference type="Pfam" id="PF12728"/>
    </source>
</evidence>
<dbReference type="Pfam" id="PF12728">
    <property type="entry name" value="HTH_17"/>
    <property type="match status" value="1"/>
</dbReference>
<dbReference type="AlphaFoldDB" id="A0A6B8VJA7"/>
<dbReference type="Proteomes" id="UP000427071">
    <property type="component" value="Chromosome"/>
</dbReference>
<accession>A0A6B8VJA7</accession>
<sequence>MGVTTQLISVAKAAEISGYSEWTIRKFCRQGILPSRKRLPGASKAKNHHIRIDPKDLDNFLRKQATA</sequence>
<name>A0A6B8VJA7_9CORY</name>
<gene>
    <name evidence="2" type="ORF">CKALI_11425</name>
</gene>
<feature type="domain" description="Helix-turn-helix" evidence="1">
    <location>
        <begin position="8"/>
        <end position="64"/>
    </location>
</feature>
<dbReference type="RefSeq" id="WP_156193452.1">
    <property type="nucleotide sequence ID" value="NZ_CP046452.1"/>
</dbReference>
<dbReference type="SUPFAM" id="SSF46955">
    <property type="entry name" value="Putative DNA-binding domain"/>
    <property type="match status" value="1"/>
</dbReference>
<dbReference type="InterPro" id="IPR041657">
    <property type="entry name" value="HTH_17"/>
</dbReference>
<reference evidence="3" key="1">
    <citation type="submission" date="2019-11" db="EMBL/GenBank/DDBJ databases">
        <title>Complete genome sequence of Corynebacterium kalinowskii 1959, a novel Corynebacterium species isolated from soil of a small paddock in Vilsendorf, Germany.</title>
        <authorList>
            <person name="Schaffert L."/>
            <person name="Ruwe M."/>
            <person name="Milse J."/>
            <person name="Hanuschka K."/>
            <person name="Ortseifen V."/>
            <person name="Droste J."/>
            <person name="Brandt D."/>
            <person name="Schlueter L."/>
            <person name="Kutter Y."/>
            <person name="Vinke S."/>
            <person name="Viehoefer P."/>
            <person name="Jacob L."/>
            <person name="Luebke N.-C."/>
            <person name="Schulte-Berndt E."/>
            <person name="Hain C."/>
            <person name="Linder M."/>
            <person name="Schmidt P."/>
            <person name="Wollenschlaeger L."/>
            <person name="Luttermann T."/>
            <person name="Thieme E."/>
            <person name="Hassa J."/>
            <person name="Haak M."/>
            <person name="Wittchen M."/>
            <person name="Mentz A."/>
            <person name="Persicke M."/>
            <person name="Busche T."/>
            <person name="Ruckert C."/>
        </authorList>
    </citation>
    <scope>NUCLEOTIDE SEQUENCE [LARGE SCALE GENOMIC DNA]</scope>
    <source>
        <strain evidence="3">1959</strain>
    </source>
</reference>